<protein>
    <submittedName>
        <fullName evidence="1">Uncharacterized protein</fullName>
    </submittedName>
</protein>
<gene>
    <name evidence="1" type="ORF">Slin15195_G102490</name>
</gene>
<accession>A0A9Q9AXG9</accession>
<evidence type="ECO:0000313" key="2">
    <source>
        <dbReference type="Proteomes" id="UP001056384"/>
    </source>
</evidence>
<sequence>MASQALPTLIEAAAYYGSGTQTLSRGEEILCDAGLGEYPNESPIQAKLIVAYNAHISAGKIDVAKEIWSVDILEYGVAAWRADKWNSSCPMTKSIRSIMTDAILSNEEELLREPIFWSIMQQHPQIGIDLEQRSYGDYAAVMPAFQDLRRAHGAKEPSGSSLMWVQGGFRGTD</sequence>
<organism evidence="1 2">
    <name type="scientific">Septoria linicola</name>
    <dbReference type="NCBI Taxonomy" id="215465"/>
    <lineage>
        <taxon>Eukaryota</taxon>
        <taxon>Fungi</taxon>
        <taxon>Dikarya</taxon>
        <taxon>Ascomycota</taxon>
        <taxon>Pezizomycotina</taxon>
        <taxon>Dothideomycetes</taxon>
        <taxon>Dothideomycetidae</taxon>
        <taxon>Mycosphaerellales</taxon>
        <taxon>Mycosphaerellaceae</taxon>
        <taxon>Septoria</taxon>
    </lineage>
</organism>
<keyword evidence="2" id="KW-1185">Reference proteome</keyword>
<evidence type="ECO:0000313" key="1">
    <source>
        <dbReference type="EMBL" id="USW56930.1"/>
    </source>
</evidence>
<dbReference type="OrthoDB" id="6359816at2759"/>
<dbReference type="Proteomes" id="UP001056384">
    <property type="component" value="Chromosome 9"/>
</dbReference>
<dbReference type="EMBL" id="CP099426">
    <property type="protein sequence ID" value="USW56930.1"/>
    <property type="molecule type" value="Genomic_DNA"/>
</dbReference>
<proteinExistence type="predicted"/>
<name>A0A9Q9AXG9_9PEZI</name>
<reference evidence="1" key="1">
    <citation type="submission" date="2022-06" db="EMBL/GenBank/DDBJ databases">
        <title>Complete genome sequences of two strains of the flax pathogen Septoria linicola.</title>
        <authorList>
            <person name="Lapalu N."/>
            <person name="Simon A."/>
            <person name="Demenou B."/>
            <person name="Paumier D."/>
            <person name="Guillot M.-P."/>
            <person name="Gout L."/>
            <person name="Valade R."/>
        </authorList>
    </citation>
    <scope>NUCLEOTIDE SEQUENCE</scope>
    <source>
        <strain evidence="1">SE15195</strain>
    </source>
</reference>
<dbReference type="AlphaFoldDB" id="A0A9Q9AXG9"/>